<organism evidence="1 2">
    <name type="scientific">Vaccinium darrowii</name>
    <dbReference type="NCBI Taxonomy" id="229202"/>
    <lineage>
        <taxon>Eukaryota</taxon>
        <taxon>Viridiplantae</taxon>
        <taxon>Streptophyta</taxon>
        <taxon>Embryophyta</taxon>
        <taxon>Tracheophyta</taxon>
        <taxon>Spermatophyta</taxon>
        <taxon>Magnoliopsida</taxon>
        <taxon>eudicotyledons</taxon>
        <taxon>Gunneridae</taxon>
        <taxon>Pentapetalae</taxon>
        <taxon>asterids</taxon>
        <taxon>Ericales</taxon>
        <taxon>Ericaceae</taxon>
        <taxon>Vaccinioideae</taxon>
        <taxon>Vaccinieae</taxon>
        <taxon>Vaccinium</taxon>
    </lineage>
</organism>
<comment type="caution">
    <text evidence="1">The sequence shown here is derived from an EMBL/GenBank/DDBJ whole genome shotgun (WGS) entry which is preliminary data.</text>
</comment>
<evidence type="ECO:0000313" key="1">
    <source>
        <dbReference type="EMBL" id="KAH7839333.1"/>
    </source>
</evidence>
<reference evidence="1 2" key="1">
    <citation type="journal article" date="2021" name="Hortic Res">
        <title>High-quality reference genome and annotation aids understanding of berry development for evergreen blueberry (Vaccinium darrowii).</title>
        <authorList>
            <person name="Yu J."/>
            <person name="Hulse-Kemp A.M."/>
            <person name="Babiker E."/>
            <person name="Staton M."/>
        </authorList>
    </citation>
    <scope>NUCLEOTIDE SEQUENCE [LARGE SCALE GENOMIC DNA]</scope>
    <source>
        <strain evidence="2">cv. NJ 8807/NJ 8810</strain>
        <tissue evidence="1">Young leaf</tissue>
    </source>
</reference>
<gene>
    <name evidence="1" type="ORF">Vadar_002774</name>
</gene>
<name>A0ACB7XEX5_9ERIC</name>
<proteinExistence type="predicted"/>
<protein>
    <submittedName>
        <fullName evidence="1">Uncharacterized protein</fullName>
    </submittedName>
</protein>
<dbReference type="EMBL" id="CM037160">
    <property type="protein sequence ID" value="KAH7839333.1"/>
    <property type="molecule type" value="Genomic_DNA"/>
</dbReference>
<evidence type="ECO:0000313" key="2">
    <source>
        <dbReference type="Proteomes" id="UP000828048"/>
    </source>
</evidence>
<dbReference type="Proteomes" id="UP000828048">
    <property type="component" value="Chromosome 10"/>
</dbReference>
<sequence>MLKRDGLELPPLSSLSRFWPSIPARLNNALLRVTAAGHNSGGRLRDLPVKPSSRSTGEQNRALVADDDDGAAAGSGGSLSEVALLAEDWRLSQFWYDQDTAETVANEVLSLCGSVECASVACIACPTLYAYLKKIDPSVSAQLLEYDKRFEQYGSEFTFYDYNQPEELPSSMKNAYQIVVADPPYLSKECLEKVARTISFLMRPAKSYLLLLTGEVQKDRAAELLVDRCLGFLHHPNHGVQTVSMVRIIKFCSKMACWSMVGQWKTRCKFELLGRLFSVVRLREDSHTM</sequence>
<accession>A0ACB7XEX5</accession>
<keyword evidence="2" id="KW-1185">Reference proteome</keyword>